<dbReference type="InterPro" id="IPR055414">
    <property type="entry name" value="LRR_R13L4/SHOC2-like"/>
</dbReference>
<name>A0A068VF51_COFCA</name>
<dbReference type="PANTHER" id="PTHR36766:SF61">
    <property type="entry name" value="NB-ARC DOMAIN DISEASE RESISTANCE PROTEIN"/>
    <property type="match status" value="1"/>
</dbReference>
<dbReference type="InterPro" id="IPR027417">
    <property type="entry name" value="P-loop_NTPase"/>
</dbReference>
<dbReference type="Gene3D" id="1.10.10.10">
    <property type="entry name" value="Winged helix-like DNA-binding domain superfamily/Winged helix DNA-binding domain"/>
    <property type="match status" value="1"/>
</dbReference>
<evidence type="ECO:0000256" key="3">
    <source>
        <dbReference type="ARBA" id="ARBA00022737"/>
    </source>
</evidence>
<dbReference type="InterPro" id="IPR058922">
    <property type="entry name" value="WHD_DRP"/>
</dbReference>
<dbReference type="Gramene" id="CDP19197">
    <property type="protein sequence ID" value="CDP19197"/>
    <property type="gene ID" value="GSCOC_T00012645001"/>
</dbReference>
<keyword evidence="6" id="KW-0067">ATP-binding</keyword>
<dbReference type="InParanoid" id="A0A068VF51"/>
<evidence type="ECO:0000256" key="1">
    <source>
        <dbReference type="ARBA" id="ARBA00008894"/>
    </source>
</evidence>
<dbReference type="OrthoDB" id="2018467at2759"/>
<dbReference type="InterPro" id="IPR036388">
    <property type="entry name" value="WH-like_DNA-bd_sf"/>
</dbReference>
<dbReference type="PRINTS" id="PR00364">
    <property type="entry name" value="DISEASERSIST"/>
</dbReference>
<evidence type="ECO:0000256" key="4">
    <source>
        <dbReference type="ARBA" id="ARBA00022741"/>
    </source>
</evidence>
<evidence type="ECO:0000313" key="10">
    <source>
        <dbReference type="EMBL" id="CDP19197.1"/>
    </source>
</evidence>
<keyword evidence="4" id="KW-0547">Nucleotide-binding</keyword>
<dbReference type="Gene3D" id="3.80.10.10">
    <property type="entry name" value="Ribonuclease Inhibitor"/>
    <property type="match status" value="1"/>
</dbReference>
<dbReference type="OMA" id="HIVECSK"/>
<dbReference type="InterPro" id="IPR042197">
    <property type="entry name" value="Apaf_helical"/>
</dbReference>
<dbReference type="Pfam" id="PF23559">
    <property type="entry name" value="WHD_DRP"/>
    <property type="match status" value="1"/>
</dbReference>
<dbReference type="EMBL" id="HG739461">
    <property type="protein sequence ID" value="CDP19197.1"/>
    <property type="molecule type" value="Genomic_DNA"/>
</dbReference>
<dbReference type="GO" id="GO:0043531">
    <property type="term" value="F:ADP binding"/>
    <property type="evidence" value="ECO:0007669"/>
    <property type="project" value="InterPro"/>
</dbReference>
<gene>
    <name evidence="10" type="ORF">GSCOC_T00012645001</name>
</gene>
<evidence type="ECO:0000259" key="8">
    <source>
        <dbReference type="Pfam" id="PF23559"/>
    </source>
</evidence>
<dbReference type="Gene3D" id="1.10.8.430">
    <property type="entry name" value="Helical domain of apoptotic protease-activating factors"/>
    <property type="match status" value="1"/>
</dbReference>
<keyword evidence="2" id="KW-0433">Leucine-rich repeat</keyword>
<evidence type="ECO:0000256" key="2">
    <source>
        <dbReference type="ARBA" id="ARBA00022614"/>
    </source>
</evidence>
<comment type="similarity">
    <text evidence="1">Belongs to the disease resistance NB-LRR family.</text>
</comment>
<proteinExistence type="inferred from homology"/>
<dbReference type="InterPro" id="IPR032675">
    <property type="entry name" value="LRR_dom_sf"/>
</dbReference>
<feature type="domain" description="Disease resistance R13L4/SHOC-2-like LRR" evidence="9">
    <location>
        <begin position="664"/>
        <end position="889"/>
    </location>
</feature>
<dbReference type="Gene3D" id="3.40.50.300">
    <property type="entry name" value="P-loop containing nucleotide triphosphate hydrolases"/>
    <property type="match status" value="1"/>
</dbReference>
<dbReference type="Pfam" id="PF23598">
    <property type="entry name" value="LRR_14"/>
    <property type="match status" value="1"/>
</dbReference>
<dbReference type="PANTHER" id="PTHR36766">
    <property type="entry name" value="PLANT BROAD-SPECTRUM MILDEW RESISTANCE PROTEIN RPW8"/>
    <property type="match status" value="1"/>
</dbReference>
<dbReference type="Pfam" id="PF00931">
    <property type="entry name" value="NB-ARC"/>
    <property type="match status" value="1"/>
</dbReference>
<evidence type="ECO:0000256" key="6">
    <source>
        <dbReference type="ARBA" id="ARBA00022840"/>
    </source>
</evidence>
<dbReference type="SUPFAM" id="SSF52058">
    <property type="entry name" value="L domain-like"/>
    <property type="match status" value="1"/>
</dbReference>
<dbReference type="FunFam" id="1.10.10.10:FF:000322">
    <property type="entry name" value="Probable disease resistance protein At1g63360"/>
    <property type="match status" value="1"/>
</dbReference>
<organism evidence="10 11">
    <name type="scientific">Coffea canephora</name>
    <name type="common">Robusta coffee</name>
    <dbReference type="NCBI Taxonomy" id="49390"/>
    <lineage>
        <taxon>Eukaryota</taxon>
        <taxon>Viridiplantae</taxon>
        <taxon>Streptophyta</taxon>
        <taxon>Embryophyta</taxon>
        <taxon>Tracheophyta</taxon>
        <taxon>Spermatophyta</taxon>
        <taxon>Magnoliopsida</taxon>
        <taxon>eudicotyledons</taxon>
        <taxon>Gunneridae</taxon>
        <taxon>Pentapetalae</taxon>
        <taxon>asterids</taxon>
        <taxon>lamiids</taxon>
        <taxon>Gentianales</taxon>
        <taxon>Rubiaceae</taxon>
        <taxon>Ixoroideae</taxon>
        <taxon>Gardenieae complex</taxon>
        <taxon>Bertiereae - Coffeeae clade</taxon>
        <taxon>Coffeeae</taxon>
        <taxon>Coffea</taxon>
    </lineage>
</organism>
<keyword evidence="3" id="KW-0677">Repeat</keyword>
<evidence type="ECO:0000259" key="9">
    <source>
        <dbReference type="Pfam" id="PF23598"/>
    </source>
</evidence>
<dbReference type="AlphaFoldDB" id="A0A068VF51"/>
<dbReference type="GO" id="GO:0005524">
    <property type="term" value="F:ATP binding"/>
    <property type="evidence" value="ECO:0007669"/>
    <property type="project" value="UniProtKB-KW"/>
</dbReference>
<evidence type="ECO:0000256" key="5">
    <source>
        <dbReference type="ARBA" id="ARBA00022821"/>
    </source>
</evidence>
<evidence type="ECO:0000259" key="7">
    <source>
        <dbReference type="Pfam" id="PF00931"/>
    </source>
</evidence>
<dbReference type="GO" id="GO:0006952">
    <property type="term" value="P:defense response"/>
    <property type="evidence" value="ECO:0007669"/>
    <property type="project" value="UniProtKB-KW"/>
</dbReference>
<dbReference type="PhylomeDB" id="A0A068VF51"/>
<evidence type="ECO:0000313" key="11">
    <source>
        <dbReference type="Proteomes" id="UP000295252"/>
    </source>
</evidence>
<dbReference type="InterPro" id="IPR002182">
    <property type="entry name" value="NB-ARC"/>
</dbReference>
<feature type="domain" description="Disease resistance protein winged helix" evidence="8">
    <location>
        <begin position="523"/>
        <end position="594"/>
    </location>
</feature>
<feature type="domain" description="NB-ARC" evidence="7">
    <location>
        <begin position="271"/>
        <end position="439"/>
    </location>
</feature>
<dbReference type="Proteomes" id="UP000295252">
    <property type="component" value="Chromosome VIII"/>
</dbReference>
<protein>
    <submittedName>
        <fullName evidence="10">Uncharacterized protein</fullName>
    </submittedName>
</protein>
<reference evidence="11" key="1">
    <citation type="journal article" date="2014" name="Science">
        <title>The coffee genome provides insight into the convergent evolution of caffeine biosynthesis.</title>
        <authorList>
            <person name="Denoeud F."/>
            <person name="Carretero-Paulet L."/>
            <person name="Dereeper A."/>
            <person name="Droc G."/>
            <person name="Guyot R."/>
            <person name="Pietrella M."/>
            <person name="Zheng C."/>
            <person name="Alberti A."/>
            <person name="Anthony F."/>
            <person name="Aprea G."/>
            <person name="Aury J.M."/>
            <person name="Bento P."/>
            <person name="Bernard M."/>
            <person name="Bocs S."/>
            <person name="Campa C."/>
            <person name="Cenci A."/>
            <person name="Combes M.C."/>
            <person name="Crouzillat D."/>
            <person name="Da Silva C."/>
            <person name="Daddiego L."/>
            <person name="De Bellis F."/>
            <person name="Dussert S."/>
            <person name="Garsmeur O."/>
            <person name="Gayraud T."/>
            <person name="Guignon V."/>
            <person name="Jahn K."/>
            <person name="Jamilloux V."/>
            <person name="Joet T."/>
            <person name="Labadie K."/>
            <person name="Lan T."/>
            <person name="Leclercq J."/>
            <person name="Lepelley M."/>
            <person name="Leroy T."/>
            <person name="Li L.T."/>
            <person name="Librado P."/>
            <person name="Lopez L."/>
            <person name="Munoz A."/>
            <person name="Noel B."/>
            <person name="Pallavicini A."/>
            <person name="Perrotta G."/>
            <person name="Poncet V."/>
            <person name="Pot D."/>
            <person name="Priyono X."/>
            <person name="Rigoreau M."/>
            <person name="Rouard M."/>
            <person name="Rozas J."/>
            <person name="Tranchant-Dubreuil C."/>
            <person name="VanBuren R."/>
            <person name="Zhang Q."/>
            <person name="Andrade A.C."/>
            <person name="Argout X."/>
            <person name="Bertrand B."/>
            <person name="de Kochko A."/>
            <person name="Graziosi G."/>
            <person name="Henry R.J."/>
            <person name="Jayarama X."/>
            <person name="Ming R."/>
            <person name="Nagai C."/>
            <person name="Rounsley S."/>
            <person name="Sankoff D."/>
            <person name="Giuliano G."/>
            <person name="Albert V.A."/>
            <person name="Wincker P."/>
            <person name="Lashermes P."/>
        </authorList>
    </citation>
    <scope>NUCLEOTIDE SEQUENCE [LARGE SCALE GENOMIC DNA]</scope>
    <source>
        <strain evidence="11">cv. DH200-94</strain>
    </source>
</reference>
<sequence>MDIVALSDIFQDKFSSSSVRDIALKWNLDDELKKLQESVVTIRSKCFGEDNDKAAKMLRDILYDAEDIFDECGFYTLKSQQQQNHHRKLLQVRHIFYKIRSFAFRVKMGYEMQRLGNRLHKIDMYGKPRNAGDPLYGGFHLVSLSPPRCGAAAFDSSVASSVCGSVGASGAAYLSESPLYGGFDLVSVSPPCGGGASFHSWVASSVDGSVGASGPAYFFQPPPCALSQSAAFHSSVASSVCGSVGASGAAYSSEIVKKRRKFILPDRDIRQNDKDRIVEALLEWSNEGILSILPIVGVGGIGKSTLVKLVYNDERVVKHFQLRIWVNLSPCFSVRKVVERIIQSATANKRMPFRNYEKVGDILRKKVYLLVLDGVWNEYEGKWNQLKDFLVAGAKGSKIVVMTRDESVASAIGTMPIYCVERLANDDCLSLFLKMAFEEGQKEKYPNLVRIGADIVQKCEGVPLGVILLGSSLRGRIREIEWTGIRDHSVWDSQENGKMFPVLKLSYEKLPSYLKACLAYCSIFPKGCEIEIDKLIQLWISQGLIHTSTHFEEPEEIGLEYFNQLSFKSFFQDIEENGLFFSSMCKMNDTVHDFLLSVAGSECSTVYAHTQNIPEEVKHVAFSDYDESGKQLPISLLQNHGLRTIFFPVDEVGPTSTSFVDNCVSRFMHLRTLDLSHSSFEMLPSSIGELKRLKYFDLSSNCSIQTVPNSIGKLHCLLILRAALCTQLTELPKDAEDLISLRHLYLTTKQESFPDKSVGCLSSLRSLSLYSCKNLVSLSDELKHLRNLRTLTIVDCPKLTFLPSSMKYLTALENLYIIDCDELTLFEWQDIEGIKMVRSLVIGGLPELSSKDVQCFENLKSFVIDGLPKLVVLPRWLEGSALTLRNLRIARCPNFLELPEWLKNLTALESIQIAECPRLRSLPAGMHRLNELEELKIDNCPQLSVDCGEKDRAKIAHIKETYLDGILQVQKIQNK</sequence>
<keyword evidence="5" id="KW-0611">Plant defense</keyword>
<dbReference type="SUPFAM" id="SSF52540">
    <property type="entry name" value="P-loop containing nucleoside triphosphate hydrolases"/>
    <property type="match status" value="1"/>
</dbReference>
<accession>A0A068VF51</accession>
<keyword evidence="11" id="KW-1185">Reference proteome</keyword>